<evidence type="ECO:0000313" key="2">
    <source>
        <dbReference type="EMBL" id="GAA4451769.1"/>
    </source>
</evidence>
<dbReference type="InterPro" id="IPR004714">
    <property type="entry name" value="Cyt_oxidase_maturation_cbb3"/>
</dbReference>
<dbReference type="NCBIfam" id="TIGR00847">
    <property type="entry name" value="ccoS"/>
    <property type="match status" value="1"/>
</dbReference>
<dbReference type="Pfam" id="PF03597">
    <property type="entry name" value="FixS"/>
    <property type="match status" value="1"/>
</dbReference>
<feature type="transmembrane region" description="Helical" evidence="1">
    <location>
        <begin position="7"/>
        <end position="26"/>
    </location>
</feature>
<accession>A0ABP8MKF8</accession>
<gene>
    <name evidence="2" type="ORF">GCM10023092_09740</name>
</gene>
<dbReference type="EMBL" id="BAABEZ010000013">
    <property type="protein sequence ID" value="GAA4451769.1"/>
    <property type="molecule type" value="Genomic_DNA"/>
</dbReference>
<dbReference type="Proteomes" id="UP001501410">
    <property type="component" value="Unassembled WGS sequence"/>
</dbReference>
<comment type="caution">
    <text evidence="2">The sequence shown here is derived from an EMBL/GenBank/DDBJ whole genome shotgun (WGS) entry which is preliminary data.</text>
</comment>
<evidence type="ECO:0000313" key="3">
    <source>
        <dbReference type="Proteomes" id="UP001501410"/>
    </source>
</evidence>
<keyword evidence="1" id="KW-0812">Transmembrane</keyword>
<sequence length="57" mass="6278">MYIIIPIAIVSMLIAGGFLVALLWGLRTGQYEDDFGAANRMLFDDSKPDTTGTNKKQ</sequence>
<protein>
    <recommendedName>
        <fullName evidence="4">Cbb3-type cytochrome oxidase assembly protein CcoS</fullName>
    </recommendedName>
</protein>
<keyword evidence="3" id="KW-1185">Reference proteome</keyword>
<reference evidence="3" key="1">
    <citation type="journal article" date="2019" name="Int. J. Syst. Evol. Microbiol.">
        <title>The Global Catalogue of Microorganisms (GCM) 10K type strain sequencing project: providing services to taxonomists for standard genome sequencing and annotation.</title>
        <authorList>
            <consortium name="The Broad Institute Genomics Platform"/>
            <consortium name="The Broad Institute Genome Sequencing Center for Infectious Disease"/>
            <person name="Wu L."/>
            <person name="Ma J."/>
        </authorList>
    </citation>
    <scope>NUCLEOTIDE SEQUENCE [LARGE SCALE GENOMIC DNA]</scope>
    <source>
        <strain evidence="3">JCM 31921</strain>
    </source>
</reference>
<dbReference type="RefSeq" id="WP_344823297.1">
    <property type="nucleotide sequence ID" value="NZ_BAABEZ010000013.1"/>
</dbReference>
<proteinExistence type="predicted"/>
<evidence type="ECO:0000256" key="1">
    <source>
        <dbReference type="SAM" id="Phobius"/>
    </source>
</evidence>
<evidence type="ECO:0008006" key="4">
    <source>
        <dbReference type="Google" id="ProtNLM"/>
    </source>
</evidence>
<organism evidence="2 3">
    <name type="scientific">Rurimicrobium arvi</name>
    <dbReference type="NCBI Taxonomy" id="2049916"/>
    <lineage>
        <taxon>Bacteria</taxon>
        <taxon>Pseudomonadati</taxon>
        <taxon>Bacteroidota</taxon>
        <taxon>Chitinophagia</taxon>
        <taxon>Chitinophagales</taxon>
        <taxon>Chitinophagaceae</taxon>
        <taxon>Rurimicrobium</taxon>
    </lineage>
</organism>
<name>A0ABP8MKF8_9BACT</name>
<keyword evidence="1" id="KW-1133">Transmembrane helix</keyword>
<keyword evidence="1" id="KW-0472">Membrane</keyword>